<proteinExistence type="predicted"/>
<dbReference type="STRING" id="1684307.A0A316TZB5"/>
<feature type="compositionally biased region" description="Low complexity" evidence="1">
    <location>
        <begin position="297"/>
        <end position="397"/>
    </location>
</feature>
<feature type="compositionally biased region" description="Basic and acidic residues" evidence="1">
    <location>
        <begin position="38"/>
        <end position="48"/>
    </location>
</feature>
<evidence type="ECO:0000313" key="2">
    <source>
        <dbReference type="EMBL" id="PWN18330.1"/>
    </source>
</evidence>
<dbReference type="RefSeq" id="XP_025345490.1">
    <property type="nucleotide sequence ID" value="XM_025494563.1"/>
</dbReference>
<organism evidence="2 3">
    <name type="scientific">Pseudomicrostroma glucosiphilum</name>
    <dbReference type="NCBI Taxonomy" id="1684307"/>
    <lineage>
        <taxon>Eukaryota</taxon>
        <taxon>Fungi</taxon>
        <taxon>Dikarya</taxon>
        <taxon>Basidiomycota</taxon>
        <taxon>Ustilaginomycotina</taxon>
        <taxon>Exobasidiomycetes</taxon>
        <taxon>Microstromatales</taxon>
        <taxon>Microstromatales incertae sedis</taxon>
        <taxon>Pseudomicrostroma</taxon>
    </lineage>
</organism>
<feature type="region of interest" description="Disordered" evidence="1">
    <location>
        <begin position="297"/>
        <end position="423"/>
    </location>
</feature>
<keyword evidence="3" id="KW-1185">Reference proteome</keyword>
<dbReference type="EMBL" id="KZ819337">
    <property type="protein sequence ID" value="PWN18330.1"/>
    <property type="molecule type" value="Genomic_DNA"/>
</dbReference>
<feature type="compositionally biased region" description="Polar residues" evidence="1">
    <location>
        <begin position="413"/>
        <end position="423"/>
    </location>
</feature>
<feature type="compositionally biased region" description="Low complexity" evidence="1">
    <location>
        <begin position="146"/>
        <end position="162"/>
    </location>
</feature>
<feature type="region of interest" description="Disordered" evidence="1">
    <location>
        <begin position="129"/>
        <end position="162"/>
    </location>
</feature>
<evidence type="ECO:0000256" key="1">
    <source>
        <dbReference type="SAM" id="MobiDB-lite"/>
    </source>
</evidence>
<dbReference type="Proteomes" id="UP000245942">
    <property type="component" value="Unassembled WGS sequence"/>
</dbReference>
<sequence length="423" mass="44381">MSASLRSKRPLQETPTNSQQQRKKATRSKAAVPSTSTQDHEGDDHDSLSEDEDYLCSDCEAQQDKYQEPWQGPMQVRHFWQLDKSLKNIENEMGTDLHVLVEGMDRTESKILRVENILKQLFANSKKLPAGTTAAPARQPTKKTVPTAGSAAAQAPSQQSAGATSQSFPWHLISRLENIAFNNDYVQYERNFRSLVSLVVAAHPSSFPYFYLKECYLKPLPETDRLELEKAQPKTMEALYAESLRIECVKSAGSLFSGISRLVELGDDLSMFPSLFASNPSTRWLAFKAAFSTPTAASSTPTAASSTPTAASSTPTAAASTPTAAASTPTAASSTPTAASSTPTAASSTPTAAASTPTAASSTPTAAASTPTAASSTPTAASSTPTAASSTPTAAASGPTVSSSISAAEAAPQSKSQDSSRAL</sequence>
<protein>
    <submittedName>
        <fullName evidence="2">Uncharacterized protein</fullName>
    </submittedName>
</protein>
<gene>
    <name evidence="2" type="ORF">BCV69DRAFT_301461</name>
</gene>
<reference evidence="2 3" key="1">
    <citation type="journal article" date="2018" name="Mol. Biol. Evol.">
        <title>Broad Genomic Sampling Reveals a Smut Pathogenic Ancestry of the Fungal Clade Ustilaginomycotina.</title>
        <authorList>
            <person name="Kijpornyongpan T."/>
            <person name="Mondo S.J."/>
            <person name="Barry K."/>
            <person name="Sandor L."/>
            <person name="Lee J."/>
            <person name="Lipzen A."/>
            <person name="Pangilinan J."/>
            <person name="LaButti K."/>
            <person name="Hainaut M."/>
            <person name="Henrissat B."/>
            <person name="Grigoriev I.V."/>
            <person name="Spatafora J.W."/>
            <person name="Aime M.C."/>
        </authorList>
    </citation>
    <scope>NUCLEOTIDE SEQUENCE [LARGE SCALE GENOMIC DNA]</scope>
    <source>
        <strain evidence="2 3">MCA 4718</strain>
    </source>
</reference>
<dbReference type="AlphaFoldDB" id="A0A316TZB5"/>
<evidence type="ECO:0000313" key="3">
    <source>
        <dbReference type="Proteomes" id="UP000245942"/>
    </source>
</evidence>
<feature type="region of interest" description="Disordered" evidence="1">
    <location>
        <begin position="1"/>
        <end position="52"/>
    </location>
</feature>
<name>A0A316TZB5_9BASI</name>
<dbReference type="GeneID" id="37016297"/>
<accession>A0A316TZB5</accession>